<dbReference type="InterPro" id="IPR036390">
    <property type="entry name" value="WH_DNA-bd_sf"/>
</dbReference>
<evidence type="ECO:0000256" key="5">
    <source>
        <dbReference type="ARBA" id="ARBA00023163"/>
    </source>
</evidence>
<dbReference type="InterPro" id="IPR015422">
    <property type="entry name" value="PyrdxlP-dep_Trfase_small"/>
</dbReference>
<evidence type="ECO:0000313" key="8">
    <source>
        <dbReference type="Proteomes" id="UP000280405"/>
    </source>
</evidence>
<dbReference type="SUPFAM" id="SSF46785">
    <property type="entry name" value="Winged helix' DNA-binding domain"/>
    <property type="match status" value="1"/>
</dbReference>
<name>A0A3A8ETH1_9GAMM</name>
<evidence type="ECO:0000256" key="4">
    <source>
        <dbReference type="ARBA" id="ARBA00023125"/>
    </source>
</evidence>
<dbReference type="GO" id="GO:0003677">
    <property type="term" value="F:DNA binding"/>
    <property type="evidence" value="ECO:0007669"/>
    <property type="project" value="UniProtKB-KW"/>
</dbReference>
<evidence type="ECO:0000256" key="3">
    <source>
        <dbReference type="ARBA" id="ARBA00023015"/>
    </source>
</evidence>
<dbReference type="InterPro" id="IPR051446">
    <property type="entry name" value="HTH_trans_reg/aminotransferase"/>
</dbReference>
<dbReference type="Gene3D" id="3.40.640.10">
    <property type="entry name" value="Type I PLP-dependent aspartate aminotransferase-like (Major domain)"/>
    <property type="match status" value="1"/>
</dbReference>
<dbReference type="PROSITE" id="PS50949">
    <property type="entry name" value="HTH_GNTR"/>
    <property type="match status" value="1"/>
</dbReference>
<protein>
    <submittedName>
        <fullName evidence="7">Aminotransferase class I/II-fold pyridoxal phosphate-dependent enzyme</fullName>
    </submittedName>
</protein>
<dbReference type="CDD" id="cd00609">
    <property type="entry name" value="AAT_like"/>
    <property type="match status" value="1"/>
</dbReference>
<evidence type="ECO:0000313" key="7">
    <source>
        <dbReference type="EMBL" id="RKG37449.1"/>
    </source>
</evidence>
<keyword evidence="4" id="KW-0238">DNA-binding</keyword>
<dbReference type="GO" id="GO:0030170">
    <property type="term" value="F:pyridoxal phosphate binding"/>
    <property type="evidence" value="ECO:0007669"/>
    <property type="project" value="InterPro"/>
</dbReference>
<reference evidence="7 8" key="1">
    <citation type="submission" date="2018-09" db="EMBL/GenBank/DDBJ databases">
        <title>The draft genome of Acinetobacter spp. strains.</title>
        <authorList>
            <person name="Qin J."/>
            <person name="Feng Y."/>
            <person name="Zong Z."/>
        </authorList>
    </citation>
    <scope>NUCLEOTIDE SEQUENCE [LARGE SCALE GENOMIC DNA]</scope>
    <source>
        <strain evidence="7 8">WCHAc060115</strain>
    </source>
</reference>
<dbReference type="EMBL" id="RAXT01000020">
    <property type="protein sequence ID" value="RKG37449.1"/>
    <property type="molecule type" value="Genomic_DNA"/>
</dbReference>
<organism evidence="7 8">
    <name type="scientific">Acinetobacter rongchengensis</name>
    <dbReference type="NCBI Taxonomy" id="2419601"/>
    <lineage>
        <taxon>Bacteria</taxon>
        <taxon>Pseudomonadati</taxon>
        <taxon>Pseudomonadota</taxon>
        <taxon>Gammaproteobacteria</taxon>
        <taxon>Moraxellales</taxon>
        <taxon>Moraxellaceae</taxon>
        <taxon>Acinetobacter</taxon>
    </lineage>
</organism>
<dbReference type="Pfam" id="PF00392">
    <property type="entry name" value="GntR"/>
    <property type="match status" value="1"/>
</dbReference>
<dbReference type="Gene3D" id="3.90.1150.10">
    <property type="entry name" value="Aspartate Aminotransferase, domain 1"/>
    <property type="match status" value="1"/>
</dbReference>
<dbReference type="InterPro" id="IPR015424">
    <property type="entry name" value="PyrdxlP-dep_Trfase"/>
</dbReference>
<keyword evidence="7" id="KW-0808">Transferase</keyword>
<dbReference type="PANTHER" id="PTHR46577:SF1">
    <property type="entry name" value="HTH-TYPE TRANSCRIPTIONAL REGULATORY PROTEIN GABR"/>
    <property type="match status" value="1"/>
</dbReference>
<gene>
    <name evidence="7" type="ORF">D7V20_10645</name>
</gene>
<dbReference type="InterPro" id="IPR036388">
    <property type="entry name" value="WH-like_DNA-bd_sf"/>
</dbReference>
<evidence type="ECO:0000256" key="1">
    <source>
        <dbReference type="ARBA" id="ARBA00005384"/>
    </source>
</evidence>
<sequence>MRIQGKNAKEIQESIRFLISQGVYQEGDTLPNIRELAKQLSVNRNTISTAYTALAKLGVIQTNKRLGTQVRYSKSRGGEGSQRNLSPELIDIAHGNPNRDLLPNLQSVNFQNVRAGLYGEDIYHQQLKKYAETQIFSDIFTIHPEACLALSYGAIDGIERILSAYLLAQDHVAIESPGFINSIKILENNHFQIHSIQVNHAGFNLTDIENALNKHVKALIITPRAHNPTGYSLNREEAILIKNLLAAYPNTLVLIDDHFSAISHAEYYHIIPETTQNWAVLRSVSKYLGPDLRFCFICCDPHTSALLDKKMNSGTSWVSHLLQNIVYQLLTAEKFEQHLKQVKQYYSDLNHAFVNLMQQKQLKCAKQFDGLNVWLELDTPKYYAQALLERGWLVRTGEDFFVENTQFGLRITLSELSQQDITQLVDDLADIVAKNAQHA</sequence>
<dbReference type="InterPro" id="IPR015421">
    <property type="entry name" value="PyrdxlP-dep_Trfase_major"/>
</dbReference>
<keyword evidence="3" id="KW-0805">Transcription regulation</keyword>
<comment type="caution">
    <text evidence="7">The sequence shown here is derived from an EMBL/GenBank/DDBJ whole genome shotgun (WGS) entry which is preliminary data.</text>
</comment>
<dbReference type="Proteomes" id="UP000280405">
    <property type="component" value="Unassembled WGS sequence"/>
</dbReference>
<dbReference type="SMART" id="SM00345">
    <property type="entry name" value="HTH_GNTR"/>
    <property type="match status" value="1"/>
</dbReference>
<keyword evidence="5" id="KW-0804">Transcription</keyword>
<dbReference type="SUPFAM" id="SSF53383">
    <property type="entry name" value="PLP-dependent transferases"/>
    <property type="match status" value="1"/>
</dbReference>
<feature type="domain" description="HTH gntR-type" evidence="6">
    <location>
        <begin position="5"/>
        <end position="73"/>
    </location>
</feature>
<dbReference type="AlphaFoldDB" id="A0A3A8ETH1"/>
<evidence type="ECO:0000259" key="6">
    <source>
        <dbReference type="PROSITE" id="PS50949"/>
    </source>
</evidence>
<dbReference type="RefSeq" id="WP_120384270.1">
    <property type="nucleotide sequence ID" value="NZ_RAXT01000020.1"/>
</dbReference>
<keyword evidence="2" id="KW-0663">Pyridoxal phosphate</keyword>
<dbReference type="InterPro" id="IPR004839">
    <property type="entry name" value="Aminotransferase_I/II_large"/>
</dbReference>
<dbReference type="InterPro" id="IPR000524">
    <property type="entry name" value="Tscrpt_reg_HTH_GntR"/>
</dbReference>
<accession>A0A3A8ETH1</accession>
<proteinExistence type="inferred from homology"/>
<keyword evidence="8" id="KW-1185">Reference proteome</keyword>
<dbReference type="Pfam" id="PF00155">
    <property type="entry name" value="Aminotran_1_2"/>
    <property type="match status" value="1"/>
</dbReference>
<dbReference type="CDD" id="cd07377">
    <property type="entry name" value="WHTH_GntR"/>
    <property type="match status" value="1"/>
</dbReference>
<dbReference type="PRINTS" id="PR00035">
    <property type="entry name" value="HTHGNTR"/>
</dbReference>
<dbReference type="PANTHER" id="PTHR46577">
    <property type="entry name" value="HTH-TYPE TRANSCRIPTIONAL REGULATORY PROTEIN GABR"/>
    <property type="match status" value="1"/>
</dbReference>
<comment type="similarity">
    <text evidence="1">In the C-terminal section; belongs to the class-I pyridoxal-phosphate-dependent aminotransferase family.</text>
</comment>
<dbReference type="GO" id="GO:0008483">
    <property type="term" value="F:transaminase activity"/>
    <property type="evidence" value="ECO:0007669"/>
    <property type="project" value="UniProtKB-KW"/>
</dbReference>
<dbReference type="GO" id="GO:0003700">
    <property type="term" value="F:DNA-binding transcription factor activity"/>
    <property type="evidence" value="ECO:0007669"/>
    <property type="project" value="InterPro"/>
</dbReference>
<dbReference type="Gene3D" id="1.10.10.10">
    <property type="entry name" value="Winged helix-like DNA-binding domain superfamily/Winged helix DNA-binding domain"/>
    <property type="match status" value="1"/>
</dbReference>
<dbReference type="OrthoDB" id="5450856at2"/>
<evidence type="ECO:0000256" key="2">
    <source>
        <dbReference type="ARBA" id="ARBA00022898"/>
    </source>
</evidence>
<keyword evidence="7" id="KW-0032">Aminotransferase</keyword>